<comment type="caution">
    <text evidence="1">The sequence shown here is derived from an EMBL/GenBank/DDBJ whole genome shotgun (WGS) entry which is preliminary data.</text>
</comment>
<dbReference type="AlphaFoldDB" id="A0A818K7U7"/>
<dbReference type="Proteomes" id="UP000663838">
    <property type="component" value="Unassembled WGS sequence"/>
</dbReference>
<dbReference type="InterPro" id="IPR036291">
    <property type="entry name" value="NAD(P)-bd_dom_sf"/>
</dbReference>
<gene>
    <name evidence="1" type="ORF">KIK155_LOCUS18654</name>
    <name evidence="2" type="ORF">TOA249_LOCUS28120</name>
</gene>
<dbReference type="InterPro" id="IPR051729">
    <property type="entry name" value="Opine/Lysopine_DH"/>
</dbReference>
<evidence type="ECO:0000313" key="2">
    <source>
        <dbReference type="EMBL" id="CAF4866286.1"/>
    </source>
</evidence>
<dbReference type="EMBL" id="CAJNYV010003264">
    <property type="protein sequence ID" value="CAF3555273.1"/>
    <property type="molecule type" value="Genomic_DNA"/>
</dbReference>
<dbReference type="Gene3D" id="3.40.50.720">
    <property type="entry name" value="NAD(P)-binding Rossmann-like Domain"/>
    <property type="match status" value="1"/>
</dbReference>
<evidence type="ECO:0000313" key="3">
    <source>
        <dbReference type="Proteomes" id="UP000663865"/>
    </source>
</evidence>
<organism evidence="1 3">
    <name type="scientific">Rotaria socialis</name>
    <dbReference type="NCBI Taxonomy" id="392032"/>
    <lineage>
        <taxon>Eukaryota</taxon>
        <taxon>Metazoa</taxon>
        <taxon>Spiralia</taxon>
        <taxon>Gnathifera</taxon>
        <taxon>Rotifera</taxon>
        <taxon>Eurotatoria</taxon>
        <taxon>Bdelloidea</taxon>
        <taxon>Philodinida</taxon>
        <taxon>Philodinidae</taxon>
        <taxon>Rotaria</taxon>
    </lineage>
</organism>
<reference evidence="1" key="1">
    <citation type="submission" date="2021-02" db="EMBL/GenBank/DDBJ databases">
        <authorList>
            <person name="Nowell W R."/>
        </authorList>
    </citation>
    <scope>NUCLEOTIDE SEQUENCE</scope>
</reference>
<name>A0A818K7U7_9BILA</name>
<protein>
    <submittedName>
        <fullName evidence="1">Uncharacterized protein</fullName>
    </submittedName>
</protein>
<dbReference type="Proteomes" id="UP000663865">
    <property type="component" value="Unassembled WGS sequence"/>
</dbReference>
<dbReference type="PANTHER" id="PTHR38015">
    <property type="entry name" value="BLR6086 PROTEIN"/>
    <property type="match status" value="1"/>
</dbReference>
<dbReference type="PANTHER" id="PTHR38015:SF1">
    <property type="entry name" value="OPINE DEHYDROGENASE DOMAIN-CONTAINING PROTEIN"/>
    <property type="match status" value="1"/>
</dbReference>
<proteinExistence type="predicted"/>
<dbReference type="SUPFAM" id="SSF51735">
    <property type="entry name" value="NAD(P)-binding Rossmann-fold domains"/>
    <property type="match status" value="1"/>
</dbReference>
<sequence>MTAPIRVLICGTGNSAHALVGIFSLKTNIEVRVLTQNADKANQWETLIARGQHTVLVCGENEDLAVSMVNPLIVTNDPETVVCGCDIIILAVPASLHWDYLTLVEPYIENGCIIMGLPGQCGFESEVGQALGKKLNSCIIMNFESLPWICRMVEFGKTVKITGTKAKLIGAV</sequence>
<dbReference type="EMBL" id="CAJOBS010003796">
    <property type="protein sequence ID" value="CAF4866286.1"/>
    <property type="molecule type" value="Genomic_DNA"/>
</dbReference>
<evidence type="ECO:0000313" key="1">
    <source>
        <dbReference type="EMBL" id="CAF3555273.1"/>
    </source>
</evidence>
<accession>A0A818K7U7</accession>